<evidence type="ECO:0000313" key="2">
    <source>
        <dbReference type="Proteomes" id="UP000830375"/>
    </source>
</evidence>
<keyword evidence="2" id="KW-1185">Reference proteome</keyword>
<sequence>MASHCPSSPGLQLNSSSLLQSQQEALYAASPNLREVNFLSLPAIPRAVNVFQTDCSGKPLQLQLLWLVPFLSCSRSVSEPEVPDHMTTSGHRMFGLTGESVVFYPGSTLISHDCAACRRLFLHSRLGSSRIHILSNHPEHLHLRRDQSNHKTLILYQ</sequence>
<dbReference type="EMBL" id="JACTAM010000019">
    <property type="protein sequence ID" value="KAI2652627.1"/>
    <property type="molecule type" value="Genomic_DNA"/>
</dbReference>
<evidence type="ECO:0000313" key="1">
    <source>
        <dbReference type="EMBL" id="KAI2652627.1"/>
    </source>
</evidence>
<protein>
    <submittedName>
        <fullName evidence="1">Uncharacterized protein</fullName>
    </submittedName>
</protein>
<reference evidence="1 2" key="1">
    <citation type="submission" date="2022-01" db="EMBL/GenBank/DDBJ databases">
        <title>A high-quality chromosome-level genome assembly of rohu carp, Labeo rohita.</title>
        <authorList>
            <person name="Arick M.A. II"/>
            <person name="Hsu C.-Y."/>
            <person name="Magbanua Z."/>
            <person name="Pechanova O."/>
            <person name="Grover C."/>
            <person name="Miller E."/>
            <person name="Thrash A."/>
            <person name="Ezzel L."/>
            <person name="Alam S."/>
            <person name="Benzie J."/>
            <person name="Hamilton M."/>
            <person name="Karsi A."/>
            <person name="Lawrence M.L."/>
            <person name="Peterson D.G."/>
        </authorList>
    </citation>
    <scope>NUCLEOTIDE SEQUENCE [LARGE SCALE GENOMIC DNA]</scope>
    <source>
        <strain evidence="2">BAU-BD-2019</strain>
        <tissue evidence="1">Blood</tissue>
    </source>
</reference>
<name>A0ABQ8LPN4_LABRO</name>
<accession>A0ABQ8LPN4</accession>
<gene>
    <name evidence="1" type="ORF">H4Q32_005876</name>
</gene>
<organism evidence="1 2">
    <name type="scientific">Labeo rohita</name>
    <name type="common">Indian major carp</name>
    <name type="synonym">Cyprinus rohita</name>
    <dbReference type="NCBI Taxonomy" id="84645"/>
    <lineage>
        <taxon>Eukaryota</taxon>
        <taxon>Metazoa</taxon>
        <taxon>Chordata</taxon>
        <taxon>Craniata</taxon>
        <taxon>Vertebrata</taxon>
        <taxon>Euteleostomi</taxon>
        <taxon>Actinopterygii</taxon>
        <taxon>Neopterygii</taxon>
        <taxon>Teleostei</taxon>
        <taxon>Ostariophysi</taxon>
        <taxon>Cypriniformes</taxon>
        <taxon>Cyprinidae</taxon>
        <taxon>Labeoninae</taxon>
        <taxon>Labeonini</taxon>
        <taxon>Labeo</taxon>
    </lineage>
</organism>
<proteinExistence type="predicted"/>
<dbReference type="Proteomes" id="UP000830375">
    <property type="component" value="Unassembled WGS sequence"/>
</dbReference>
<comment type="caution">
    <text evidence="1">The sequence shown here is derived from an EMBL/GenBank/DDBJ whole genome shotgun (WGS) entry which is preliminary data.</text>
</comment>